<evidence type="ECO:0000313" key="2">
    <source>
        <dbReference type="Proteomes" id="UP001551189"/>
    </source>
</evidence>
<dbReference type="EMBL" id="JBEYXT010000223">
    <property type="protein sequence ID" value="MEU6805639.1"/>
    <property type="molecule type" value="Genomic_DNA"/>
</dbReference>
<reference evidence="1 2" key="1">
    <citation type="submission" date="2024-06" db="EMBL/GenBank/DDBJ databases">
        <title>The Natural Products Discovery Center: Release of the First 8490 Sequenced Strains for Exploring Actinobacteria Biosynthetic Diversity.</title>
        <authorList>
            <person name="Kalkreuter E."/>
            <person name="Kautsar S.A."/>
            <person name="Yang D."/>
            <person name="Bader C.D."/>
            <person name="Teijaro C.N."/>
            <person name="Fluegel L."/>
            <person name="Davis C.M."/>
            <person name="Simpson J.R."/>
            <person name="Lauterbach L."/>
            <person name="Steele A.D."/>
            <person name="Gui C."/>
            <person name="Meng S."/>
            <person name="Li G."/>
            <person name="Viehrig K."/>
            <person name="Ye F."/>
            <person name="Su P."/>
            <person name="Kiefer A.F."/>
            <person name="Nichols A."/>
            <person name="Cepeda A.J."/>
            <person name="Yan W."/>
            <person name="Fan B."/>
            <person name="Jiang Y."/>
            <person name="Adhikari A."/>
            <person name="Zheng C.-J."/>
            <person name="Schuster L."/>
            <person name="Cowan T.M."/>
            <person name="Smanski M.J."/>
            <person name="Chevrette M.G."/>
            <person name="De Carvalho L.P.S."/>
            <person name="Shen B."/>
        </authorList>
    </citation>
    <scope>NUCLEOTIDE SEQUENCE [LARGE SCALE GENOMIC DNA]</scope>
    <source>
        <strain evidence="1 2">NPDC046851</strain>
    </source>
</reference>
<proteinExistence type="predicted"/>
<dbReference type="InterPro" id="IPR028994">
    <property type="entry name" value="Integrin_alpha_N"/>
</dbReference>
<dbReference type="SUPFAM" id="SSF69318">
    <property type="entry name" value="Integrin alpha N-terminal domain"/>
    <property type="match status" value="1"/>
</dbReference>
<keyword evidence="2" id="KW-1185">Reference proteome</keyword>
<evidence type="ECO:0000313" key="1">
    <source>
        <dbReference type="EMBL" id="MEU6805639.1"/>
    </source>
</evidence>
<comment type="caution">
    <text evidence="1">The sequence shown here is derived from an EMBL/GenBank/DDBJ whole genome shotgun (WGS) entry which is preliminary data.</text>
</comment>
<dbReference type="RefSeq" id="WP_359700603.1">
    <property type="nucleotide sequence ID" value="NZ_JBEYXT010000223.1"/>
</dbReference>
<gene>
    <name evidence="1" type="ORF">ABZ931_32240</name>
</gene>
<accession>A0ABV3B9L3</accession>
<protein>
    <submittedName>
        <fullName evidence="1">Uncharacterized protein</fullName>
    </submittedName>
</protein>
<sequence length="55" mass="5860">MLGSALRLRDLDGDGDKDLLAGSVNSRTSLFFRASASGITTETVTELSLEPTFPE</sequence>
<organism evidence="1 2">
    <name type="scientific">Streptomyces neyagawaensis</name>
    <dbReference type="NCBI Taxonomy" id="42238"/>
    <lineage>
        <taxon>Bacteria</taxon>
        <taxon>Bacillati</taxon>
        <taxon>Actinomycetota</taxon>
        <taxon>Actinomycetes</taxon>
        <taxon>Kitasatosporales</taxon>
        <taxon>Streptomycetaceae</taxon>
        <taxon>Streptomyces</taxon>
    </lineage>
</organism>
<name>A0ABV3B9L3_9ACTN</name>
<dbReference type="Proteomes" id="UP001551189">
    <property type="component" value="Unassembled WGS sequence"/>
</dbReference>